<evidence type="ECO:0000313" key="3">
    <source>
        <dbReference type="Proteomes" id="UP000199308"/>
    </source>
</evidence>
<dbReference type="Proteomes" id="UP000199308">
    <property type="component" value="Unassembled WGS sequence"/>
</dbReference>
<accession>A0A1I0D8D2</accession>
<organism evidence="2 3">
    <name type="scientific">Thalassotalea agarivorans</name>
    <name type="common">Thalassomonas agarivorans</name>
    <dbReference type="NCBI Taxonomy" id="349064"/>
    <lineage>
        <taxon>Bacteria</taxon>
        <taxon>Pseudomonadati</taxon>
        <taxon>Pseudomonadota</taxon>
        <taxon>Gammaproteobacteria</taxon>
        <taxon>Alteromonadales</taxon>
        <taxon>Colwelliaceae</taxon>
        <taxon>Thalassotalea</taxon>
    </lineage>
</organism>
<gene>
    <name evidence="2" type="ORF">SAMN05660429_01407</name>
</gene>
<protein>
    <recommendedName>
        <fullName evidence="1">DUF1653 domain-containing protein</fullName>
    </recommendedName>
</protein>
<dbReference type="InterPro" id="IPR023387">
    <property type="entry name" value="DUF1653-like_dom"/>
</dbReference>
<proteinExistence type="predicted"/>
<evidence type="ECO:0000313" key="2">
    <source>
        <dbReference type="EMBL" id="SET28180.1"/>
    </source>
</evidence>
<dbReference type="InterPro" id="IPR037135">
    <property type="entry name" value="DUF1653-like_dom_sf"/>
</dbReference>
<evidence type="ECO:0000259" key="1">
    <source>
        <dbReference type="Pfam" id="PF07866"/>
    </source>
</evidence>
<dbReference type="EMBL" id="FOHK01000006">
    <property type="protein sequence ID" value="SET28180.1"/>
    <property type="molecule type" value="Genomic_DNA"/>
</dbReference>
<dbReference type="AlphaFoldDB" id="A0A1I0D8D2"/>
<reference evidence="2 3" key="1">
    <citation type="submission" date="2016-10" db="EMBL/GenBank/DDBJ databases">
        <authorList>
            <person name="de Groot N.N."/>
        </authorList>
    </citation>
    <scope>NUCLEOTIDE SEQUENCE [LARGE SCALE GENOMIC DNA]</scope>
    <source>
        <strain evidence="2 3">DSM 19706</strain>
    </source>
</reference>
<name>A0A1I0D8D2_THASX</name>
<dbReference type="OrthoDB" id="371169at2"/>
<dbReference type="Gene3D" id="2.30.30.320">
    <property type="entry name" value="DUF1653-like domain"/>
    <property type="match status" value="1"/>
</dbReference>
<feature type="domain" description="DUF1653" evidence="1">
    <location>
        <begin position="8"/>
        <end position="67"/>
    </location>
</feature>
<dbReference type="RefSeq" id="WP_093328788.1">
    <property type="nucleotide sequence ID" value="NZ_AP027363.1"/>
</dbReference>
<sequence length="72" mass="8641">MQQPITPGRYQHFKGNFYRVLYLATHSETEEELVIYQPEYGERGIWARPLSMFMDTVERDGKVQQRFIRVSD</sequence>
<dbReference type="Pfam" id="PF07866">
    <property type="entry name" value="DUF1653"/>
    <property type="match status" value="1"/>
</dbReference>
<keyword evidence="3" id="KW-1185">Reference proteome</keyword>